<evidence type="ECO:0000256" key="3">
    <source>
        <dbReference type="SAM" id="Phobius"/>
    </source>
</evidence>
<feature type="transmembrane region" description="Helical" evidence="3">
    <location>
        <begin position="50"/>
        <end position="70"/>
    </location>
</feature>
<dbReference type="NCBIfam" id="TIGR00206">
    <property type="entry name" value="fliF"/>
    <property type="match status" value="1"/>
</dbReference>
<keyword evidence="2 3" id="KW-0472">Membrane</keyword>
<dbReference type="InterPro" id="IPR045851">
    <property type="entry name" value="AMP-bd_C_sf"/>
</dbReference>
<feature type="non-terminal residue" evidence="5">
    <location>
        <position position="276"/>
    </location>
</feature>
<keyword evidence="3" id="KW-0812">Transmembrane</keyword>
<dbReference type="GO" id="GO:0071973">
    <property type="term" value="P:bacterial-type flagellum-dependent cell motility"/>
    <property type="evidence" value="ECO:0007669"/>
    <property type="project" value="InterPro"/>
</dbReference>
<accession>A0A3B0SH06</accession>
<dbReference type="PRINTS" id="PR01009">
    <property type="entry name" value="FLGMRINGFLIF"/>
</dbReference>
<keyword evidence="3" id="KW-1133">Transmembrane helix</keyword>
<evidence type="ECO:0000256" key="2">
    <source>
        <dbReference type="ARBA" id="ARBA00023136"/>
    </source>
</evidence>
<keyword evidence="5" id="KW-0969">Cilium</keyword>
<dbReference type="PANTHER" id="PTHR30046:SF0">
    <property type="entry name" value="FLAGELLAR M-RING PROTEIN"/>
    <property type="match status" value="1"/>
</dbReference>
<sequence length="276" mass="29233">MSELSLTTDQKMSEPSTALASVDPMNGFAGAGSLGDRIRSFSRQPAIAKALPLIGLLAVVVVAASLWLALREPPQRDLFRGLPEHDKAAVAAALDKSSIGFSFDNGGALTVSEDDYHRAKMTLAAEGLPKSAPDGDSLISSMPMGASRAVENEKLRTAREMDLARTIEAIDAVISARVHLAVEAPSIFIRDRSQPSASVMLNLAGGNRLSDAQVQSVVHLVASSVPGLSSDAVSVVDQNGRLMSNNGSDSVSDQAEQHMLVQSQVEERYRRTLVSL</sequence>
<keyword evidence="5" id="KW-0282">Flagellum</keyword>
<comment type="subcellular location">
    <subcellularLocation>
        <location evidence="1">Membrane</location>
    </subcellularLocation>
</comment>
<dbReference type="GO" id="GO:0009431">
    <property type="term" value="C:bacterial-type flagellum basal body, MS ring"/>
    <property type="evidence" value="ECO:0007669"/>
    <property type="project" value="InterPro"/>
</dbReference>
<dbReference type="GO" id="GO:0003774">
    <property type="term" value="F:cytoskeletal motor activity"/>
    <property type="evidence" value="ECO:0007669"/>
    <property type="project" value="InterPro"/>
</dbReference>
<name>A0A3B0SH06_9ZZZZ</name>
<dbReference type="Gene3D" id="3.30.300.30">
    <property type="match status" value="1"/>
</dbReference>
<reference evidence="5" key="1">
    <citation type="submission" date="2018-06" db="EMBL/GenBank/DDBJ databases">
        <authorList>
            <person name="Zhirakovskaya E."/>
        </authorList>
    </citation>
    <scope>NUCLEOTIDE SEQUENCE</scope>
</reference>
<dbReference type="PANTHER" id="PTHR30046">
    <property type="entry name" value="FLAGELLAR M-RING PROTEIN"/>
    <property type="match status" value="1"/>
</dbReference>
<dbReference type="InterPro" id="IPR006182">
    <property type="entry name" value="FliF_N_dom"/>
</dbReference>
<feature type="domain" description="Flagellar M-ring N-terminal" evidence="4">
    <location>
        <begin position="72"/>
        <end position="244"/>
    </location>
</feature>
<proteinExistence type="predicted"/>
<evidence type="ECO:0000259" key="4">
    <source>
        <dbReference type="Pfam" id="PF01514"/>
    </source>
</evidence>
<dbReference type="EMBL" id="UOEF01000410">
    <property type="protein sequence ID" value="VAW04628.1"/>
    <property type="molecule type" value="Genomic_DNA"/>
</dbReference>
<dbReference type="InterPro" id="IPR043427">
    <property type="entry name" value="YscJ/FliF"/>
</dbReference>
<dbReference type="AlphaFoldDB" id="A0A3B0SH06"/>
<organism evidence="5">
    <name type="scientific">hydrothermal vent metagenome</name>
    <dbReference type="NCBI Taxonomy" id="652676"/>
    <lineage>
        <taxon>unclassified sequences</taxon>
        <taxon>metagenomes</taxon>
        <taxon>ecological metagenomes</taxon>
    </lineage>
</organism>
<gene>
    <name evidence="5" type="ORF">MNBD_ALPHA04-1698</name>
</gene>
<dbReference type="InterPro" id="IPR000067">
    <property type="entry name" value="FlgMring_FliF"/>
</dbReference>
<evidence type="ECO:0000256" key="1">
    <source>
        <dbReference type="ARBA" id="ARBA00004370"/>
    </source>
</evidence>
<dbReference type="Pfam" id="PF01514">
    <property type="entry name" value="YscJ_FliF"/>
    <property type="match status" value="1"/>
</dbReference>
<dbReference type="GO" id="GO:0016020">
    <property type="term" value="C:membrane"/>
    <property type="evidence" value="ECO:0007669"/>
    <property type="project" value="UniProtKB-SubCell"/>
</dbReference>
<evidence type="ECO:0000313" key="5">
    <source>
        <dbReference type="EMBL" id="VAW04628.1"/>
    </source>
</evidence>
<protein>
    <submittedName>
        <fullName evidence="5">Flagellar M-ring protein FliF</fullName>
    </submittedName>
</protein>
<keyword evidence="5" id="KW-0966">Cell projection</keyword>